<evidence type="ECO:0000313" key="8">
    <source>
        <dbReference type="EMBL" id="MBC6679987.1"/>
    </source>
</evidence>
<comment type="caution">
    <text evidence="8">The sequence shown here is derived from an EMBL/GenBank/DDBJ whole genome shotgun (WGS) entry which is preliminary data.</text>
</comment>
<dbReference type="PANTHER" id="PTHR48075:SF5">
    <property type="entry name" value="3-HYDROXYBUTYRYL-COA DEHYDROGENASE"/>
    <property type="match status" value="1"/>
</dbReference>
<protein>
    <recommendedName>
        <fullName evidence="4">3-hydroxybutyryl-CoA dehydrogenase</fullName>
    </recommendedName>
</protein>
<dbReference type="Proteomes" id="UP000602647">
    <property type="component" value="Unassembled WGS sequence"/>
</dbReference>
<dbReference type="InterPro" id="IPR006180">
    <property type="entry name" value="3-OHacyl-CoA_DH_CS"/>
</dbReference>
<feature type="domain" description="3-hydroxyacyl-CoA dehydrogenase C-terminal" evidence="6">
    <location>
        <begin position="188"/>
        <end position="284"/>
    </location>
</feature>
<dbReference type="Pfam" id="PF00725">
    <property type="entry name" value="3HCDH"/>
    <property type="match status" value="1"/>
</dbReference>
<dbReference type="Gene3D" id="3.40.50.720">
    <property type="entry name" value="NAD(P)-binding Rossmann-like Domain"/>
    <property type="match status" value="1"/>
</dbReference>
<dbReference type="RefSeq" id="WP_187303090.1">
    <property type="nucleotide sequence ID" value="NZ_JACRYT010000008.1"/>
</dbReference>
<evidence type="ECO:0000256" key="3">
    <source>
        <dbReference type="ARBA" id="ARBA00023002"/>
    </source>
</evidence>
<dbReference type="InterPro" id="IPR013328">
    <property type="entry name" value="6PGD_dom2"/>
</dbReference>
<dbReference type="InterPro" id="IPR022694">
    <property type="entry name" value="3-OHacyl-CoA_DH"/>
</dbReference>
<comment type="pathway">
    <text evidence="1">Lipid metabolism; butanoate metabolism.</text>
</comment>
<dbReference type="SUPFAM" id="SSF48179">
    <property type="entry name" value="6-phosphogluconate dehydrogenase C-terminal domain-like"/>
    <property type="match status" value="1"/>
</dbReference>
<dbReference type="PROSITE" id="PS00067">
    <property type="entry name" value="3HCDH"/>
    <property type="match status" value="1"/>
</dbReference>
<feature type="domain" description="3-hydroxyacyl-CoA dehydrogenase NAD binding" evidence="7">
    <location>
        <begin position="5"/>
        <end position="185"/>
    </location>
</feature>
<evidence type="ECO:0000313" key="9">
    <source>
        <dbReference type="Proteomes" id="UP000602647"/>
    </source>
</evidence>
<dbReference type="AlphaFoldDB" id="A0A923NKY9"/>
<dbReference type="SUPFAM" id="SSF51735">
    <property type="entry name" value="NAD(P)-binding Rossmann-fold domains"/>
    <property type="match status" value="1"/>
</dbReference>
<evidence type="ECO:0000259" key="7">
    <source>
        <dbReference type="Pfam" id="PF02737"/>
    </source>
</evidence>
<dbReference type="Pfam" id="PF02737">
    <property type="entry name" value="3HCDH_N"/>
    <property type="match status" value="1"/>
</dbReference>
<evidence type="ECO:0000256" key="2">
    <source>
        <dbReference type="ARBA" id="ARBA00009463"/>
    </source>
</evidence>
<sequence>MEIKKVAVIGAGIMGSQIAMQAANHGFPVVCYDISREMTDKAKAFADGWFEKRVKKQKMTAEEAKRSRENLSFTDDLKEAGSRTDLVIEAVSDLVSVKKSALMSMDAVTPEHTIYASNSSYIVSSRFADAVKDPSKVINLHFFNPALVMKIVEVVKGPHVSEETFRTVYEFARQIGKTPVTVEKEIYGFVVNRIFSALTREACYLVDQGVASIEDIDTAVKGALGHSMGPLETLDMTGIDLEYNVYMEKFRTSGALEDRPAACLTERYARGEFGRKTGKGFYDYTGKQEEK</sequence>
<reference evidence="8" key="1">
    <citation type="submission" date="2020-08" db="EMBL/GenBank/DDBJ databases">
        <title>Genome public.</title>
        <authorList>
            <person name="Liu C."/>
            <person name="Sun Q."/>
        </authorList>
    </citation>
    <scope>NUCLEOTIDE SEQUENCE</scope>
    <source>
        <strain evidence="8">BX12</strain>
    </source>
</reference>
<keyword evidence="3" id="KW-0560">Oxidoreductase</keyword>
<evidence type="ECO:0000256" key="1">
    <source>
        <dbReference type="ARBA" id="ARBA00005086"/>
    </source>
</evidence>
<evidence type="ECO:0000256" key="4">
    <source>
        <dbReference type="ARBA" id="ARBA00067747"/>
    </source>
</evidence>
<name>A0A923NKY9_9FIRM</name>
<dbReference type="InterPro" id="IPR006176">
    <property type="entry name" value="3-OHacyl-CoA_DH_NAD-bd"/>
</dbReference>
<evidence type="ECO:0000259" key="6">
    <source>
        <dbReference type="Pfam" id="PF00725"/>
    </source>
</evidence>
<dbReference type="InterPro" id="IPR008927">
    <property type="entry name" value="6-PGluconate_DH-like_C_sf"/>
</dbReference>
<dbReference type="EMBL" id="JACRYT010000008">
    <property type="protein sequence ID" value="MBC6679987.1"/>
    <property type="molecule type" value="Genomic_DNA"/>
</dbReference>
<dbReference type="Gene3D" id="1.10.1040.10">
    <property type="entry name" value="N-(1-d-carboxylethyl)-l-norvaline Dehydrogenase, domain 2"/>
    <property type="match status" value="1"/>
</dbReference>
<dbReference type="InterPro" id="IPR006108">
    <property type="entry name" value="3HC_DH_C"/>
</dbReference>
<dbReference type="GO" id="GO:0016616">
    <property type="term" value="F:oxidoreductase activity, acting on the CH-OH group of donors, NAD or NADP as acceptor"/>
    <property type="evidence" value="ECO:0007669"/>
    <property type="project" value="InterPro"/>
</dbReference>
<dbReference type="FunFam" id="3.40.50.720:FF:000009">
    <property type="entry name" value="Fatty oxidation complex, alpha subunit"/>
    <property type="match status" value="1"/>
</dbReference>
<gene>
    <name evidence="8" type="ORF">H9L42_09105</name>
</gene>
<dbReference type="GO" id="GO:0070403">
    <property type="term" value="F:NAD+ binding"/>
    <property type="evidence" value="ECO:0007669"/>
    <property type="project" value="InterPro"/>
</dbReference>
<organism evidence="8 9">
    <name type="scientific">Zhenpiania hominis</name>
    <dbReference type="NCBI Taxonomy" id="2763644"/>
    <lineage>
        <taxon>Bacteria</taxon>
        <taxon>Bacillati</taxon>
        <taxon>Bacillota</taxon>
        <taxon>Clostridia</taxon>
        <taxon>Peptostreptococcales</taxon>
        <taxon>Anaerovoracaceae</taxon>
        <taxon>Zhenpiania</taxon>
    </lineage>
</organism>
<feature type="site" description="Important for catalytic activity" evidence="5">
    <location>
        <position position="141"/>
    </location>
</feature>
<keyword evidence="9" id="KW-1185">Reference proteome</keyword>
<accession>A0A923NKY9</accession>
<evidence type="ECO:0000256" key="5">
    <source>
        <dbReference type="PIRSR" id="PIRSR000105-1"/>
    </source>
</evidence>
<dbReference type="PIRSF" id="PIRSF000105">
    <property type="entry name" value="HCDH"/>
    <property type="match status" value="1"/>
</dbReference>
<comment type="similarity">
    <text evidence="2">Belongs to the 3-hydroxyacyl-CoA dehydrogenase family.</text>
</comment>
<dbReference type="PANTHER" id="PTHR48075">
    <property type="entry name" value="3-HYDROXYACYL-COA DEHYDROGENASE FAMILY PROTEIN"/>
    <property type="match status" value="1"/>
</dbReference>
<dbReference type="GO" id="GO:0006631">
    <property type="term" value="P:fatty acid metabolic process"/>
    <property type="evidence" value="ECO:0007669"/>
    <property type="project" value="InterPro"/>
</dbReference>
<dbReference type="InterPro" id="IPR036291">
    <property type="entry name" value="NAD(P)-bd_dom_sf"/>
</dbReference>
<proteinExistence type="inferred from homology"/>